<feature type="compositionally biased region" description="Basic and acidic residues" evidence="1">
    <location>
        <begin position="87"/>
        <end position="98"/>
    </location>
</feature>
<evidence type="ECO:0000256" key="2">
    <source>
        <dbReference type="SAM" id="SignalP"/>
    </source>
</evidence>
<evidence type="ECO:0000313" key="3">
    <source>
        <dbReference type="EMBL" id="KAF2249516.1"/>
    </source>
</evidence>
<dbReference type="Proteomes" id="UP000800094">
    <property type="component" value="Unassembled WGS sequence"/>
</dbReference>
<feature type="chain" id="PRO_5025656520" evidence="2">
    <location>
        <begin position="25"/>
        <end position="98"/>
    </location>
</feature>
<sequence>MPAFSKFGFDLTLIRLSSFPCCDAIDMPVSNDADARRELYGRLVGCDDYGLFVGSRASIARVLGLELLGANSRPAEVGVAGEVRDDEGDRRNRGSEAG</sequence>
<gene>
    <name evidence="3" type="ORF">BU26DRAFT_519559</name>
</gene>
<feature type="region of interest" description="Disordered" evidence="1">
    <location>
        <begin position="79"/>
        <end position="98"/>
    </location>
</feature>
<name>A0A6A6IGI0_9PLEO</name>
<protein>
    <submittedName>
        <fullName evidence="3">Uncharacterized protein</fullName>
    </submittedName>
</protein>
<dbReference type="GeneID" id="54582417"/>
<evidence type="ECO:0000313" key="4">
    <source>
        <dbReference type="Proteomes" id="UP000800094"/>
    </source>
</evidence>
<proteinExistence type="predicted"/>
<organism evidence="3 4">
    <name type="scientific">Trematosphaeria pertusa</name>
    <dbReference type="NCBI Taxonomy" id="390896"/>
    <lineage>
        <taxon>Eukaryota</taxon>
        <taxon>Fungi</taxon>
        <taxon>Dikarya</taxon>
        <taxon>Ascomycota</taxon>
        <taxon>Pezizomycotina</taxon>
        <taxon>Dothideomycetes</taxon>
        <taxon>Pleosporomycetidae</taxon>
        <taxon>Pleosporales</taxon>
        <taxon>Massarineae</taxon>
        <taxon>Trematosphaeriaceae</taxon>
        <taxon>Trematosphaeria</taxon>
    </lineage>
</organism>
<keyword evidence="4" id="KW-1185">Reference proteome</keyword>
<reference evidence="3" key="1">
    <citation type="journal article" date="2020" name="Stud. Mycol.">
        <title>101 Dothideomycetes genomes: a test case for predicting lifestyles and emergence of pathogens.</title>
        <authorList>
            <person name="Haridas S."/>
            <person name="Albert R."/>
            <person name="Binder M."/>
            <person name="Bloem J."/>
            <person name="Labutti K."/>
            <person name="Salamov A."/>
            <person name="Andreopoulos B."/>
            <person name="Baker S."/>
            <person name="Barry K."/>
            <person name="Bills G."/>
            <person name="Bluhm B."/>
            <person name="Cannon C."/>
            <person name="Castanera R."/>
            <person name="Culley D."/>
            <person name="Daum C."/>
            <person name="Ezra D."/>
            <person name="Gonzalez J."/>
            <person name="Henrissat B."/>
            <person name="Kuo A."/>
            <person name="Liang C."/>
            <person name="Lipzen A."/>
            <person name="Lutzoni F."/>
            <person name="Magnuson J."/>
            <person name="Mondo S."/>
            <person name="Nolan M."/>
            <person name="Ohm R."/>
            <person name="Pangilinan J."/>
            <person name="Park H.-J."/>
            <person name="Ramirez L."/>
            <person name="Alfaro M."/>
            <person name="Sun H."/>
            <person name="Tritt A."/>
            <person name="Yoshinaga Y."/>
            <person name="Zwiers L.-H."/>
            <person name="Turgeon B."/>
            <person name="Goodwin S."/>
            <person name="Spatafora J."/>
            <person name="Crous P."/>
            <person name="Grigoriev I."/>
        </authorList>
    </citation>
    <scope>NUCLEOTIDE SEQUENCE</scope>
    <source>
        <strain evidence="3">CBS 122368</strain>
    </source>
</reference>
<dbReference type="EMBL" id="ML987195">
    <property type="protein sequence ID" value="KAF2249516.1"/>
    <property type="molecule type" value="Genomic_DNA"/>
</dbReference>
<accession>A0A6A6IGI0</accession>
<evidence type="ECO:0000256" key="1">
    <source>
        <dbReference type="SAM" id="MobiDB-lite"/>
    </source>
</evidence>
<dbReference type="AlphaFoldDB" id="A0A6A6IGI0"/>
<keyword evidence="2" id="KW-0732">Signal</keyword>
<feature type="signal peptide" evidence="2">
    <location>
        <begin position="1"/>
        <end position="24"/>
    </location>
</feature>
<dbReference type="RefSeq" id="XP_033684520.1">
    <property type="nucleotide sequence ID" value="XM_033829087.1"/>
</dbReference>